<evidence type="ECO:0000256" key="12">
    <source>
        <dbReference type="ARBA" id="ARBA00054814"/>
    </source>
</evidence>
<feature type="compositionally biased region" description="Low complexity" evidence="14">
    <location>
        <begin position="149"/>
        <end position="159"/>
    </location>
</feature>
<evidence type="ECO:0000256" key="13">
    <source>
        <dbReference type="ARBA" id="ARBA00073653"/>
    </source>
</evidence>
<keyword evidence="5" id="KW-0217">Developmental protein</keyword>
<protein>
    <recommendedName>
        <fullName evidence="13">Gametogenetin-binding protein 1</fullName>
    </recommendedName>
</protein>
<feature type="region of interest" description="Disordered" evidence="14">
    <location>
        <begin position="86"/>
        <end position="106"/>
    </location>
</feature>
<evidence type="ECO:0000256" key="6">
    <source>
        <dbReference type="ARBA" id="ARBA00022490"/>
    </source>
</evidence>
<dbReference type="EMBL" id="AAQR03060376">
    <property type="status" value="NOT_ANNOTATED_CDS"/>
    <property type="molecule type" value="Genomic_DNA"/>
</dbReference>
<evidence type="ECO:0000256" key="4">
    <source>
        <dbReference type="ARBA" id="ARBA00004555"/>
    </source>
</evidence>
<dbReference type="Gene3D" id="3.10.20.90">
    <property type="entry name" value="Phosphatidylinositol 3-kinase Catalytic Subunit, Chain A, domain 1"/>
    <property type="match status" value="1"/>
</dbReference>
<organism evidence="16 17">
    <name type="scientific">Otolemur garnettii</name>
    <name type="common">Small-eared galago</name>
    <name type="synonym">Garnett's greater bushbaby</name>
    <dbReference type="NCBI Taxonomy" id="30611"/>
    <lineage>
        <taxon>Eukaryota</taxon>
        <taxon>Metazoa</taxon>
        <taxon>Chordata</taxon>
        <taxon>Craniata</taxon>
        <taxon>Vertebrata</taxon>
        <taxon>Euteleostomi</taxon>
        <taxon>Mammalia</taxon>
        <taxon>Eutheria</taxon>
        <taxon>Euarchontoglires</taxon>
        <taxon>Primates</taxon>
        <taxon>Strepsirrhini</taxon>
        <taxon>Lorisiformes</taxon>
        <taxon>Galagidae</taxon>
        <taxon>Otolemur</taxon>
    </lineage>
</organism>
<dbReference type="STRING" id="30611.ENSOGAP00000013952"/>
<keyword evidence="8" id="KW-0744">Spermatogenesis</keyword>
<comment type="subcellular location">
    <subcellularLocation>
        <location evidence="3">Cytoplasm</location>
    </subcellularLocation>
    <subcellularLocation>
        <location evidence="4">Golgi apparatus</location>
    </subcellularLocation>
    <subcellularLocation>
        <location evidence="1">Membrane</location>
        <topology evidence="1">Peripheral membrane protein</topology>
    </subcellularLocation>
    <subcellularLocation>
        <location evidence="2">Mitochondrion</location>
    </subcellularLocation>
</comment>
<dbReference type="AlphaFoldDB" id="H0XDK4"/>
<keyword evidence="9" id="KW-0333">Golgi apparatus</keyword>
<evidence type="ECO:0000256" key="14">
    <source>
        <dbReference type="SAM" id="MobiDB-lite"/>
    </source>
</evidence>
<evidence type="ECO:0000256" key="1">
    <source>
        <dbReference type="ARBA" id="ARBA00004170"/>
    </source>
</evidence>
<accession>H0XDK4</accession>
<dbReference type="FunFam" id="3.10.20.90:FF:000263">
    <property type="entry name" value="gametogenetin-binding protein 1-like"/>
    <property type="match status" value="1"/>
</dbReference>
<dbReference type="Ensembl" id="ENSOGAT00000015582.2">
    <property type="protein sequence ID" value="ENSOGAP00000013952.2"/>
    <property type="gene ID" value="ENSOGAG00000015578.2"/>
</dbReference>
<name>H0XDK4_OTOGA</name>
<evidence type="ECO:0000256" key="9">
    <source>
        <dbReference type="ARBA" id="ARBA00023034"/>
    </source>
</evidence>
<reference evidence="16" key="2">
    <citation type="submission" date="2025-08" db="UniProtKB">
        <authorList>
            <consortium name="Ensembl"/>
        </authorList>
    </citation>
    <scope>IDENTIFICATION</scope>
</reference>
<dbReference type="GO" id="GO:0016020">
    <property type="term" value="C:membrane"/>
    <property type="evidence" value="ECO:0007669"/>
    <property type="project" value="UniProtKB-SubCell"/>
</dbReference>
<sequence>MEDPTPTPRSRILGHSTMVRFFRSLVGSKGSLKSCDKAVARGQAHPLHDQDALSLMISHQAGVGRREWGPPAGQPWALSVAMPRGSTHLPRHHSSGHGRGDMGVSTPSSKEVLKVMAQGAEVKPVLPTESQKELGNLSEKKEEEEEPAGEASGVPGAPGRIRAHFTQAPVVEQEHPQSATRSPPPEVQPEAFHKEEEEKCLLDGGDLMLDSSKVEAAPWNHLLCLYKQLQKSVMAKALLRRLACPQLLKEGLPHEEEEGADQEIEEDSSFKLCVPGIVTLQSPLLKTFGSTETVGFVESELKKLLTVQRESHLWKMSSQEGQELLTQPEITLEEVSIVADQNVLLEEMDKMGN</sequence>
<evidence type="ECO:0000256" key="5">
    <source>
        <dbReference type="ARBA" id="ARBA00022473"/>
    </source>
</evidence>
<keyword evidence="10" id="KW-0496">Mitochondrion</keyword>
<feature type="domain" description="Ubiquitin-like" evidence="15">
    <location>
        <begin position="269"/>
        <end position="353"/>
    </location>
</feature>
<evidence type="ECO:0000259" key="15">
    <source>
        <dbReference type="Pfam" id="PF14836"/>
    </source>
</evidence>
<dbReference type="InParanoid" id="H0XDK4"/>
<comment type="function">
    <text evidence="12">Induces mitochondrial fragmentation, possibly by promoting DNM1L-dependent fission and may play a role in mitochondrial morphogenesis during spermatogenesis.</text>
</comment>
<dbReference type="GO" id="GO:0005794">
    <property type="term" value="C:Golgi apparatus"/>
    <property type="evidence" value="ECO:0007669"/>
    <property type="project" value="UniProtKB-SubCell"/>
</dbReference>
<evidence type="ECO:0000256" key="3">
    <source>
        <dbReference type="ARBA" id="ARBA00004496"/>
    </source>
</evidence>
<evidence type="ECO:0000256" key="8">
    <source>
        <dbReference type="ARBA" id="ARBA00022871"/>
    </source>
</evidence>
<reference evidence="16" key="3">
    <citation type="submission" date="2025-09" db="UniProtKB">
        <authorList>
            <consortium name="Ensembl"/>
        </authorList>
    </citation>
    <scope>IDENTIFICATION</scope>
</reference>
<dbReference type="HOGENOM" id="CLU_816260_0_0_1"/>
<evidence type="ECO:0000256" key="11">
    <source>
        <dbReference type="ARBA" id="ARBA00023136"/>
    </source>
</evidence>
<dbReference type="GO" id="GO:0005739">
    <property type="term" value="C:mitochondrion"/>
    <property type="evidence" value="ECO:0007669"/>
    <property type="project" value="UniProtKB-SubCell"/>
</dbReference>
<feature type="region of interest" description="Disordered" evidence="14">
    <location>
        <begin position="124"/>
        <end position="197"/>
    </location>
</feature>
<dbReference type="Pfam" id="PF14836">
    <property type="entry name" value="Ubiquitin_3"/>
    <property type="match status" value="1"/>
</dbReference>
<keyword evidence="6" id="KW-0963">Cytoplasm</keyword>
<keyword evidence="7" id="KW-0221">Differentiation</keyword>
<evidence type="ECO:0000256" key="7">
    <source>
        <dbReference type="ARBA" id="ARBA00022782"/>
    </source>
</evidence>
<dbReference type="GO" id="GO:0030154">
    <property type="term" value="P:cell differentiation"/>
    <property type="evidence" value="ECO:0007669"/>
    <property type="project" value="UniProtKB-KW"/>
</dbReference>
<evidence type="ECO:0000256" key="2">
    <source>
        <dbReference type="ARBA" id="ARBA00004173"/>
    </source>
</evidence>
<evidence type="ECO:0000256" key="10">
    <source>
        <dbReference type="ARBA" id="ARBA00023128"/>
    </source>
</evidence>
<dbReference type="OMA" id="VGFMESE"/>
<keyword evidence="17" id="KW-1185">Reference proteome</keyword>
<evidence type="ECO:0000313" key="16">
    <source>
        <dbReference type="Ensembl" id="ENSOGAP00000013952.2"/>
    </source>
</evidence>
<dbReference type="GO" id="GO:0007283">
    <property type="term" value="P:spermatogenesis"/>
    <property type="evidence" value="ECO:0007669"/>
    <property type="project" value="UniProtKB-KW"/>
</dbReference>
<dbReference type="Proteomes" id="UP000005225">
    <property type="component" value="Unassembled WGS sequence"/>
</dbReference>
<dbReference type="InterPro" id="IPR028135">
    <property type="entry name" value="Ub_USP-typ"/>
</dbReference>
<proteinExistence type="predicted"/>
<evidence type="ECO:0000313" key="17">
    <source>
        <dbReference type="Proteomes" id="UP000005225"/>
    </source>
</evidence>
<dbReference type="eggNOG" id="KOG1870">
    <property type="taxonomic scope" value="Eukaryota"/>
</dbReference>
<reference evidence="17" key="1">
    <citation type="submission" date="2011-03" db="EMBL/GenBank/DDBJ databases">
        <title>Version 3 of the genome sequence of Otolemur garnettii (Bushbaby).</title>
        <authorList>
            <consortium name="The Broad Institute Genome Sequencing Platform"/>
            <person name="Di Palma F."/>
            <person name="Johnson J."/>
            <person name="Lander E.S."/>
            <person name="Lindblad-Toh K."/>
            <person name="Jaffe D.B."/>
            <person name="Gnerre S."/>
            <person name="MacCallum I."/>
            <person name="Przybylski D."/>
            <person name="Ribeiro F.J."/>
            <person name="Burton J.N."/>
            <person name="Walker B.J."/>
            <person name="Sharpe T."/>
            <person name="Hall G."/>
        </authorList>
    </citation>
    <scope>NUCLEOTIDE SEQUENCE [LARGE SCALE GENOMIC DNA]</scope>
</reference>
<dbReference type="GeneTree" id="ENSGT00390000006663"/>
<keyword evidence="11" id="KW-0472">Membrane</keyword>